<reference evidence="1 2" key="1">
    <citation type="journal article" date="2023" name="Microbiol. Resour. Announc.">
        <title>Complete Genome Sequence of Imperialibacter roseus strain P4T.</title>
        <authorList>
            <person name="Tizabi D.R."/>
            <person name="Bachvaroff T."/>
            <person name="Hill R.T."/>
        </authorList>
    </citation>
    <scope>NUCLEOTIDE SEQUENCE [LARGE SCALE GENOMIC DNA]</scope>
    <source>
        <strain evidence="1 2">P4T</strain>
    </source>
</reference>
<sequence>MQNFFSSSMGIAFNSLRVGKKYRLVNYREVFDFELMEIVDRHEFRLKDIHTLEEYFMSDLLRFGRGNDFSIIER</sequence>
<proteinExistence type="predicted"/>
<name>A0ABZ0IRL7_9BACT</name>
<organism evidence="1 2">
    <name type="scientific">Imperialibacter roseus</name>
    <dbReference type="NCBI Taxonomy" id="1324217"/>
    <lineage>
        <taxon>Bacteria</taxon>
        <taxon>Pseudomonadati</taxon>
        <taxon>Bacteroidota</taxon>
        <taxon>Cytophagia</taxon>
        <taxon>Cytophagales</taxon>
        <taxon>Flammeovirgaceae</taxon>
        <taxon>Imperialibacter</taxon>
    </lineage>
</organism>
<accession>A0ABZ0IRL7</accession>
<dbReference type="EMBL" id="CP136051">
    <property type="protein sequence ID" value="WOK07137.1"/>
    <property type="molecule type" value="Genomic_DNA"/>
</dbReference>
<evidence type="ECO:0000313" key="2">
    <source>
        <dbReference type="Proteomes" id="UP001302349"/>
    </source>
</evidence>
<keyword evidence="2" id="KW-1185">Reference proteome</keyword>
<evidence type="ECO:0000313" key="1">
    <source>
        <dbReference type="EMBL" id="WOK07137.1"/>
    </source>
</evidence>
<dbReference type="Proteomes" id="UP001302349">
    <property type="component" value="Chromosome"/>
</dbReference>
<dbReference type="RefSeq" id="WP_317489824.1">
    <property type="nucleotide sequence ID" value="NZ_CP136051.1"/>
</dbReference>
<gene>
    <name evidence="1" type="ORF">RT717_00695</name>
</gene>
<protein>
    <submittedName>
        <fullName evidence="1">Uncharacterized protein</fullName>
    </submittedName>
</protein>